<dbReference type="InterPro" id="IPR029063">
    <property type="entry name" value="SAM-dependent_MTases_sf"/>
</dbReference>
<feature type="transmembrane region" description="Helical" evidence="2">
    <location>
        <begin position="115"/>
        <end position="144"/>
    </location>
</feature>
<dbReference type="EMBL" id="QFYP01000001">
    <property type="protein sequence ID" value="RAK61161.1"/>
    <property type="molecule type" value="Genomic_DNA"/>
</dbReference>
<protein>
    <submittedName>
        <fullName evidence="3">Spermidine synthase</fullName>
    </submittedName>
</protein>
<dbReference type="NCBIfam" id="NF037959">
    <property type="entry name" value="MFS_SpdSyn"/>
    <property type="match status" value="1"/>
</dbReference>
<feature type="transmembrane region" description="Helical" evidence="2">
    <location>
        <begin position="347"/>
        <end position="370"/>
    </location>
</feature>
<evidence type="ECO:0000256" key="1">
    <source>
        <dbReference type="ARBA" id="ARBA00023115"/>
    </source>
</evidence>
<dbReference type="SUPFAM" id="SSF53335">
    <property type="entry name" value="S-adenosyl-L-methionine-dependent methyltransferases"/>
    <property type="match status" value="1"/>
</dbReference>
<keyword evidence="2" id="KW-1133">Transmembrane helix</keyword>
<name>A0A328B449_9CAUL</name>
<dbReference type="Proteomes" id="UP000249842">
    <property type="component" value="Unassembled WGS sequence"/>
</dbReference>
<keyword evidence="4" id="KW-1185">Reference proteome</keyword>
<feature type="transmembrane region" description="Helical" evidence="2">
    <location>
        <begin position="156"/>
        <end position="176"/>
    </location>
</feature>
<dbReference type="PANTHER" id="PTHR43317:SF1">
    <property type="entry name" value="THERMOSPERMINE SYNTHASE ACAULIS5"/>
    <property type="match status" value="1"/>
</dbReference>
<comment type="caution">
    <text evidence="3">The sequence shown here is derived from an EMBL/GenBank/DDBJ whole genome shotgun (WGS) entry which is preliminary data.</text>
</comment>
<feature type="transmembrane region" description="Helical" evidence="2">
    <location>
        <begin position="316"/>
        <end position="335"/>
    </location>
</feature>
<dbReference type="GO" id="GO:0006596">
    <property type="term" value="P:polyamine biosynthetic process"/>
    <property type="evidence" value="ECO:0007669"/>
    <property type="project" value="UniProtKB-KW"/>
</dbReference>
<organism evidence="3 4">
    <name type="scientific">Phenylobacterium hankyongense</name>
    <dbReference type="NCBI Taxonomy" id="1813876"/>
    <lineage>
        <taxon>Bacteria</taxon>
        <taxon>Pseudomonadati</taxon>
        <taxon>Pseudomonadota</taxon>
        <taxon>Alphaproteobacteria</taxon>
        <taxon>Caulobacterales</taxon>
        <taxon>Caulobacteraceae</taxon>
        <taxon>Phenylobacterium</taxon>
    </lineage>
</organism>
<feature type="transmembrane region" description="Helical" evidence="2">
    <location>
        <begin position="188"/>
        <end position="209"/>
    </location>
</feature>
<dbReference type="Gene3D" id="3.40.50.150">
    <property type="entry name" value="Vaccinia Virus protein VP39"/>
    <property type="match status" value="1"/>
</dbReference>
<feature type="transmembrane region" description="Helical" evidence="2">
    <location>
        <begin position="17"/>
        <end position="38"/>
    </location>
</feature>
<evidence type="ECO:0000313" key="4">
    <source>
        <dbReference type="Proteomes" id="UP000249842"/>
    </source>
</evidence>
<evidence type="ECO:0000256" key="2">
    <source>
        <dbReference type="SAM" id="Phobius"/>
    </source>
</evidence>
<feature type="transmembrane region" description="Helical" evidence="2">
    <location>
        <begin position="291"/>
        <end position="310"/>
    </location>
</feature>
<keyword evidence="1" id="KW-0620">Polyamine biosynthesis</keyword>
<feature type="transmembrane region" description="Helical" evidence="2">
    <location>
        <begin position="398"/>
        <end position="419"/>
    </location>
</feature>
<accession>A0A328B449</accession>
<keyword evidence="2" id="KW-0812">Transmembrane</keyword>
<proteinExistence type="predicted"/>
<sequence>MTSIPADQRAGVLPPRALFAVTVFASAALVFLVEPMVAKLVLPQLGGSPSVWNTSLAFFQIALLAGYGYAHALQRLRTVRAQALVHCAVLVLAALALPLRVNAVFGPPSSQYPSLWLLGVLAVSIGAPFAALSATAPLVQAWYARVVGGGEGREPYVLYAASNLGSLLALLAYPVLVEPTLTLEGQRLGWSAGYAVFVLLIGSLALTVVRAPQLPAPAATQTAAKPVLWVERLRWAALAAIPSSLMLGVTTHITTDVASAPFLWVLPLALYLLTFVIAFQARPAIPPKVTLTVQAALVAACAAILPFSGLHIALQFAIHIGAFFFTALMCHQALVAQRPEPARLTEFYLWMSVGGVVGGGFNAFIAPVIFDNVWEYPLVLALSCLARPWGNWRIEPQAWVMLGMGMVCALATVAITSFRSHFPGHEVVGDLNLLQLVTIALMMAAAIAAFIVRGRALLFFAVISVLSMSADAASDRATTTQSWRSFFGVLRQSQAEVPALGGTVRMLAHGTTLHGAQAANPAWRCHPLVYYTPSTPIGQVFAALQKERPDLRIGAVGLGTGSVAAYVRPGDHLTFFEIDPLVIRISTNPAHFSYTTACAKGPVDYVVGDARLTVAKQPPAAFDILLIDAFSSDAVPAHLLTAEAVRGYLTHLKPDGVLILHLSNRNLDLKGPAQAVARAAGGVALLQQRRIAKGQGAFWEADEDALVIGRSPTALARFAGDRRWTPSDPTKVRPWTDDYVNLPGALWRRMKERAVGDR</sequence>
<feature type="transmembrane region" description="Helical" evidence="2">
    <location>
        <begin position="235"/>
        <end position="255"/>
    </location>
</feature>
<dbReference type="OrthoDB" id="9761985at2"/>
<feature type="transmembrane region" description="Helical" evidence="2">
    <location>
        <begin position="431"/>
        <end position="451"/>
    </location>
</feature>
<feature type="transmembrane region" description="Helical" evidence="2">
    <location>
        <begin position="83"/>
        <end position="103"/>
    </location>
</feature>
<dbReference type="PANTHER" id="PTHR43317">
    <property type="entry name" value="THERMOSPERMINE SYNTHASE ACAULIS5"/>
    <property type="match status" value="1"/>
</dbReference>
<feature type="transmembrane region" description="Helical" evidence="2">
    <location>
        <begin position="50"/>
        <end position="71"/>
    </location>
</feature>
<gene>
    <name evidence="3" type="ORF">DJ021_15755</name>
</gene>
<evidence type="ECO:0000313" key="3">
    <source>
        <dbReference type="EMBL" id="RAK61161.1"/>
    </source>
</evidence>
<feature type="transmembrane region" description="Helical" evidence="2">
    <location>
        <begin position="261"/>
        <end position="279"/>
    </location>
</feature>
<dbReference type="RefSeq" id="WP_111458453.1">
    <property type="nucleotide sequence ID" value="NZ_QFYP01000001.1"/>
</dbReference>
<keyword evidence="2" id="KW-0472">Membrane</keyword>
<dbReference type="AlphaFoldDB" id="A0A328B449"/>
<reference evidence="4" key="1">
    <citation type="submission" date="2018-05" db="EMBL/GenBank/DDBJ databases">
        <authorList>
            <person name="Li X."/>
        </authorList>
    </citation>
    <scope>NUCLEOTIDE SEQUENCE [LARGE SCALE GENOMIC DNA]</scope>
    <source>
        <strain evidence="4">HKS-05</strain>
    </source>
</reference>